<dbReference type="InParanoid" id="A0A6J2V1I0"/>
<feature type="compositionally biased region" description="Low complexity" evidence="2">
    <location>
        <begin position="686"/>
        <end position="700"/>
    </location>
</feature>
<sequence>MSSVAEGRLEEVQIYRLLQCVHGGDKAQIEKLVRMGVGDLINVTEPREGKGTLHLAAVSNNVDMGTFLFSQGARPNVQDKRGRTPVMLAAELGHDVMVSFLAQKQAKMTLVDEEGKGVLFYCIFPTKRHMRCLQVALDSGADVNNVSFAGVPVLLLACEHALECEPMCMSLLEKGADPNATSQVTGRTALMEAARVGAVELVRALLKNGASVNALDKKRFHAAHFAAKGGFFEVIQVLSAYSADIGVMTAEGNTPLHYAARGGFTECCRFLAQRGCNPKLKNQEGLLPRQIAKDNGHKAAVKELKRAERLHGRILNTGTSTTNEPWAVTLHDWSHENEAALRSAFDSAADDTFDTDVVSREVFASVLQQLQAPVDDSHLQMLLFAHDKRREGLINLNEFFKGLKYLPKTFVIASYGPKKKKKKGRGAKAKKKAKFKPPLPICTIPPELVYRRADGGPPHFMIESFQLHTDINRFDRDHPPVHPIEDDSAWYIDEPERIYININQCVMTGDLESLELAFSQHVPVDVKDRFYKTPLMTACATGNYEVAKYLLDLGANINACDQFSWTPLHHACHAGQLDIIELLVEAGASLEAPALNGATPLMRAIESGRPCCVDYLIKAGAKVTAENKKEQNCLDIARAYADFRIVDLIQAKIDTLPKPKDNKKAKANKPQPKPRPATSKEEKKGSTPTTTPTTSNTAVKKTVKKERESVILRSTQITSGAINKVDISFVPRTVWGKPLTTNQLIEKREKRRERFSHDVDFDDFLMPFSKNILKKSLELSG</sequence>
<dbReference type="AlphaFoldDB" id="A0A6J2V1I0"/>
<evidence type="ECO:0000256" key="2">
    <source>
        <dbReference type="SAM" id="MobiDB-lite"/>
    </source>
</evidence>
<feature type="repeat" description="ANK" evidence="1">
    <location>
        <begin position="530"/>
        <end position="562"/>
    </location>
</feature>
<name>A0A6J2V1I0_CHACN</name>
<feature type="repeat" description="ANK" evidence="1">
    <location>
        <begin position="596"/>
        <end position="628"/>
    </location>
</feature>
<dbReference type="RefSeq" id="XP_030626795.1">
    <property type="nucleotide sequence ID" value="XM_030770935.1"/>
</dbReference>
<dbReference type="SMART" id="SM00248">
    <property type="entry name" value="ANK"/>
    <property type="match status" value="10"/>
</dbReference>
<dbReference type="InterPro" id="IPR052801">
    <property type="entry name" value="Ankyrin-EF-hand"/>
</dbReference>
<evidence type="ECO:0000256" key="1">
    <source>
        <dbReference type="PROSITE-ProRule" id="PRU00023"/>
    </source>
</evidence>
<proteinExistence type="predicted"/>
<evidence type="ECO:0000313" key="3">
    <source>
        <dbReference type="Proteomes" id="UP000504632"/>
    </source>
</evidence>
<dbReference type="OrthoDB" id="539213at2759"/>
<dbReference type="PANTHER" id="PTHR24127">
    <property type="entry name" value="ANKYRIN REPEAT AND EF-HAND DOMAIN-CONTAINING PROTEIN 1"/>
    <property type="match status" value="1"/>
</dbReference>
<feature type="repeat" description="ANK" evidence="1">
    <location>
        <begin position="81"/>
        <end position="113"/>
    </location>
</feature>
<protein>
    <submittedName>
        <fullName evidence="4">Ankyrin repeat and EF-hand domain-containing protein 1</fullName>
    </submittedName>
</protein>
<dbReference type="InterPro" id="IPR002110">
    <property type="entry name" value="Ankyrin_rpt"/>
</dbReference>
<dbReference type="GeneID" id="115809334"/>
<feature type="repeat" description="ANK" evidence="1">
    <location>
        <begin position="563"/>
        <end position="595"/>
    </location>
</feature>
<feature type="repeat" description="ANK" evidence="1">
    <location>
        <begin position="48"/>
        <end position="80"/>
    </location>
</feature>
<dbReference type="Proteomes" id="UP000504632">
    <property type="component" value="Chromosome 4"/>
</dbReference>
<reference evidence="4" key="1">
    <citation type="submission" date="2025-08" db="UniProtKB">
        <authorList>
            <consortium name="RefSeq"/>
        </authorList>
    </citation>
    <scope>IDENTIFICATION</scope>
</reference>
<feature type="repeat" description="ANK" evidence="1">
    <location>
        <begin position="185"/>
        <end position="217"/>
    </location>
</feature>
<evidence type="ECO:0000313" key="4">
    <source>
        <dbReference type="RefSeq" id="XP_030626795.1"/>
    </source>
</evidence>
<dbReference type="Pfam" id="PF12796">
    <property type="entry name" value="Ank_2"/>
    <property type="match status" value="3"/>
</dbReference>
<dbReference type="PROSITE" id="PS50297">
    <property type="entry name" value="ANK_REP_REGION"/>
    <property type="match status" value="6"/>
</dbReference>
<dbReference type="PRINTS" id="PR01415">
    <property type="entry name" value="ANKYRIN"/>
</dbReference>
<dbReference type="CTD" id="566413"/>
<keyword evidence="3" id="KW-1185">Reference proteome</keyword>
<dbReference type="Pfam" id="PF00023">
    <property type="entry name" value="Ank"/>
    <property type="match status" value="2"/>
</dbReference>
<gene>
    <name evidence="4" type="primary">ankef1a</name>
</gene>
<organism evidence="3 4">
    <name type="scientific">Chanos chanos</name>
    <name type="common">Milkfish</name>
    <name type="synonym">Mugil chanos</name>
    <dbReference type="NCBI Taxonomy" id="29144"/>
    <lineage>
        <taxon>Eukaryota</taxon>
        <taxon>Metazoa</taxon>
        <taxon>Chordata</taxon>
        <taxon>Craniata</taxon>
        <taxon>Vertebrata</taxon>
        <taxon>Euteleostomi</taxon>
        <taxon>Actinopterygii</taxon>
        <taxon>Neopterygii</taxon>
        <taxon>Teleostei</taxon>
        <taxon>Ostariophysi</taxon>
        <taxon>Gonorynchiformes</taxon>
        <taxon>Chanidae</taxon>
        <taxon>Chanos</taxon>
    </lineage>
</organism>
<dbReference type="FunCoup" id="A0A6J2V1I0">
    <property type="interactions" value="685"/>
</dbReference>
<dbReference type="SUPFAM" id="SSF48403">
    <property type="entry name" value="Ankyrin repeat"/>
    <property type="match status" value="2"/>
</dbReference>
<keyword evidence="1" id="KW-0040">ANK repeat</keyword>
<dbReference type="InterPro" id="IPR011992">
    <property type="entry name" value="EF-hand-dom_pair"/>
</dbReference>
<accession>A0A6J2V1I0</accession>
<dbReference type="InterPro" id="IPR036770">
    <property type="entry name" value="Ankyrin_rpt-contain_sf"/>
</dbReference>
<dbReference type="Gene3D" id="1.25.40.20">
    <property type="entry name" value="Ankyrin repeat-containing domain"/>
    <property type="match status" value="3"/>
</dbReference>
<dbReference type="PROSITE" id="PS50088">
    <property type="entry name" value="ANK_REPEAT"/>
    <property type="match status" value="7"/>
</dbReference>
<feature type="repeat" description="ANK" evidence="1">
    <location>
        <begin position="251"/>
        <end position="283"/>
    </location>
</feature>
<feature type="region of interest" description="Disordered" evidence="2">
    <location>
        <begin position="657"/>
        <end position="705"/>
    </location>
</feature>
<dbReference type="Gene3D" id="1.10.238.10">
    <property type="entry name" value="EF-hand"/>
    <property type="match status" value="1"/>
</dbReference>
<dbReference type="PANTHER" id="PTHR24127:SF1">
    <property type="entry name" value="ANKYRIN REPEAT AND EF-HAND DOMAIN-CONTAINING PROTEIN 1"/>
    <property type="match status" value="1"/>
</dbReference>
<dbReference type="SUPFAM" id="SSF47473">
    <property type="entry name" value="EF-hand"/>
    <property type="match status" value="1"/>
</dbReference>